<dbReference type="AlphaFoldDB" id="A0A7K3WMA3"/>
<dbReference type="EMBL" id="JAAGVY010000005">
    <property type="protein sequence ID" value="NEN22776.1"/>
    <property type="molecule type" value="Genomic_DNA"/>
</dbReference>
<dbReference type="Pfam" id="PF09484">
    <property type="entry name" value="Cas_TM1802"/>
    <property type="match status" value="1"/>
</dbReference>
<sequence>MLDTLLKIGEWQSEGKSEWDRFLEYPKVETKDKYGNSITNYTLPIIFDLDNQEVIIKPQNLKEFEAKDVREAKGIKMKGSNSKAICSSGLSKRLGRIYQAFFGKEGEETSRGELLEAVEKNNPELLTENLRQILSKIFELKNRFLELTTESSKNIIDIRAIQETFEFGKNENIVFLAFHIKSKEFGFEKVIPFAHVPDYEAFLQEAYFGSDIDAGKKGTKKKLCYASGTNTEDVEELNLSTRYSLNKMFVTETKNYASLFDKRKFNLNYQVSAENQEKLDYASDYLLNKGYKIRIAGLDHVIIPQFQQNSTVDIEMALKGIYRKSDILFSLHKLLALSESVSDESDDAVFWINFIAFESDGNFFKSTEIIKDVSNFHFNKILEAFAEVDWHYRDLDAMDWDSIMMEYDYDSKDRVRRNFNFNSIFKIIPLRKEKEKKNKALGLFKTILENRKVNIEILYDYFCELILCHWYQRYGSYTNVSHYTPKNFYFGVRDSVFKYHAFIQFLKKLNLINMDESNEHSGESTGNKYDDAEQSFFKEMDMLNHKDQQAMFYLGRMLNKVEYIQKDKNKTVIEKVNFNGMDKDDIVRLRIGLVEKAKQYNQVSKVIFIDQKFGVTFDTNSWNMNPKEAVFHLLTGYSFGVGQKDAETLTQIETEESH</sequence>
<dbReference type="RefSeq" id="WP_163283500.1">
    <property type="nucleotide sequence ID" value="NZ_JAAGVY010000005.1"/>
</dbReference>
<gene>
    <name evidence="1" type="ORF">G3O08_04585</name>
</gene>
<comment type="caution">
    <text evidence="1">The sequence shown here is derived from an EMBL/GenBank/DDBJ whole genome shotgun (WGS) entry which is preliminary data.</text>
</comment>
<keyword evidence="2" id="KW-1185">Reference proteome</keyword>
<protein>
    <recommendedName>
        <fullName evidence="3">Type I-B CRISPR-associated protein Cas8b/Csh1</fullName>
    </recommendedName>
</protein>
<dbReference type="Proteomes" id="UP000486602">
    <property type="component" value="Unassembled WGS sequence"/>
</dbReference>
<evidence type="ECO:0000313" key="2">
    <source>
        <dbReference type="Proteomes" id="UP000486602"/>
    </source>
</evidence>
<accession>A0A7K3WMA3</accession>
<reference evidence="1 2" key="1">
    <citation type="submission" date="2020-02" db="EMBL/GenBank/DDBJ databases">
        <title>Out from the shadows clarifying the taxonomy of the family Cryomorphaceae and related taxa by utilizing the GTDB taxonomic framework.</title>
        <authorList>
            <person name="Bowman J.P."/>
        </authorList>
    </citation>
    <scope>NUCLEOTIDE SEQUENCE [LARGE SCALE GENOMIC DNA]</scope>
    <source>
        <strain evidence="1 2">QSSC 1-22</strain>
    </source>
</reference>
<evidence type="ECO:0008006" key="3">
    <source>
        <dbReference type="Google" id="ProtNLM"/>
    </source>
</evidence>
<proteinExistence type="predicted"/>
<evidence type="ECO:0000313" key="1">
    <source>
        <dbReference type="EMBL" id="NEN22776.1"/>
    </source>
</evidence>
<organism evidence="1 2">
    <name type="scientific">Cryomorpha ignava</name>
    <dbReference type="NCBI Taxonomy" id="101383"/>
    <lineage>
        <taxon>Bacteria</taxon>
        <taxon>Pseudomonadati</taxon>
        <taxon>Bacteroidota</taxon>
        <taxon>Flavobacteriia</taxon>
        <taxon>Flavobacteriales</taxon>
        <taxon>Cryomorphaceae</taxon>
        <taxon>Cryomorpha</taxon>
    </lineage>
</organism>
<name>A0A7K3WMA3_9FLAO</name>
<dbReference type="InterPro" id="IPR013389">
    <property type="entry name" value="CRISPR-assoc_prot_Cas8b"/>
</dbReference>